<keyword evidence="3" id="KW-1185">Reference proteome</keyword>
<feature type="transmembrane region" description="Helical" evidence="1">
    <location>
        <begin position="7"/>
        <end position="27"/>
    </location>
</feature>
<dbReference type="Proteomes" id="UP000077667">
    <property type="component" value="Chromosome"/>
</dbReference>
<evidence type="ECO:0000256" key="1">
    <source>
        <dbReference type="SAM" id="Phobius"/>
    </source>
</evidence>
<dbReference type="EMBL" id="CP015772">
    <property type="protein sequence ID" value="ANH80049.1"/>
    <property type="molecule type" value="Genomic_DNA"/>
</dbReference>
<dbReference type="RefSeq" id="WP_067751754.1">
    <property type="nucleotide sequence ID" value="NZ_CP015772.1"/>
</dbReference>
<dbReference type="OrthoDB" id="676730at2"/>
<keyword evidence="1" id="KW-1133">Transmembrane helix</keyword>
<proteinExistence type="predicted"/>
<sequence length="175" mass="19091">MKNNPNIKYLLIGLVVFIWGLIIYKVIKGLSGDDAPPPVTKIKPPVIEDTLTGYALTTAAYPDPFSNDIFEEEDTIEEKVANGAVINEGQQAANGAPGPAPLPQPVMEPPPAIKYSGYIYNPKTRRKTAMISFNGRIMTVGVNEKIDDKTKVTDISDQQLTIRFNGKKVVYVLGG</sequence>
<keyword evidence="1" id="KW-0472">Membrane</keyword>
<evidence type="ECO:0008006" key="4">
    <source>
        <dbReference type="Google" id="ProtNLM"/>
    </source>
</evidence>
<protein>
    <recommendedName>
        <fullName evidence="4">Type II secretion system protein GspC N-terminal domain-containing protein</fullName>
    </recommendedName>
</protein>
<keyword evidence="1" id="KW-0812">Transmembrane</keyword>
<evidence type="ECO:0000313" key="3">
    <source>
        <dbReference type="Proteomes" id="UP000077667"/>
    </source>
</evidence>
<evidence type="ECO:0000313" key="2">
    <source>
        <dbReference type="EMBL" id="ANH80049.1"/>
    </source>
</evidence>
<gene>
    <name evidence="2" type="ORF">A8C56_02785</name>
</gene>
<organism evidence="2 3">
    <name type="scientific">Niabella ginsenosidivorans</name>
    <dbReference type="NCBI Taxonomy" id="1176587"/>
    <lineage>
        <taxon>Bacteria</taxon>
        <taxon>Pseudomonadati</taxon>
        <taxon>Bacteroidota</taxon>
        <taxon>Chitinophagia</taxon>
        <taxon>Chitinophagales</taxon>
        <taxon>Chitinophagaceae</taxon>
        <taxon>Niabella</taxon>
    </lineage>
</organism>
<dbReference type="STRING" id="1176587.A8C56_02785"/>
<dbReference type="AlphaFoldDB" id="A0A1A9HZ23"/>
<name>A0A1A9HZ23_9BACT</name>
<dbReference type="KEGG" id="nia:A8C56_02785"/>
<reference evidence="2 3" key="1">
    <citation type="submission" date="2016-05" db="EMBL/GenBank/DDBJ databases">
        <title>Niabella ginsenosidivorans BS26 whole genome sequencing.</title>
        <authorList>
            <person name="Im W.T."/>
            <person name="Siddiqi M.Z."/>
        </authorList>
    </citation>
    <scope>NUCLEOTIDE SEQUENCE [LARGE SCALE GENOMIC DNA]</scope>
    <source>
        <strain evidence="2 3">BS26</strain>
    </source>
</reference>
<accession>A0A1A9HZ23</accession>